<comment type="similarity">
    <text evidence="1">Belongs to the eIF-2-alpha family.</text>
</comment>
<name>A0A7D3QWU1_9VIRU</name>
<keyword evidence="2 5" id="KW-0396">Initiation factor</keyword>
<dbReference type="InterPro" id="IPR003029">
    <property type="entry name" value="S1_domain"/>
</dbReference>
<dbReference type="Proteomes" id="UP001162001">
    <property type="component" value="Segment"/>
</dbReference>
<dbReference type="GO" id="GO:0003723">
    <property type="term" value="F:RNA binding"/>
    <property type="evidence" value="ECO:0007669"/>
    <property type="project" value="InterPro"/>
</dbReference>
<keyword evidence="3" id="KW-0648">Protein biosynthesis</keyword>
<evidence type="ECO:0000256" key="1">
    <source>
        <dbReference type="ARBA" id="ARBA00007223"/>
    </source>
</evidence>
<proteinExistence type="inferred from homology"/>
<evidence type="ECO:0000256" key="3">
    <source>
        <dbReference type="ARBA" id="ARBA00022917"/>
    </source>
</evidence>
<dbReference type="Pfam" id="PF07541">
    <property type="entry name" value="EIF_2_alpha"/>
    <property type="match status" value="1"/>
</dbReference>
<reference evidence="5 6" key="1">
    <citation type="submission" date="2020-04" db="EMBL/GenBank/DDBJ databases">
        <title>Advantages and limits of metagenomic assembly and binning of a giant virus.</title>
        <authorList>
            <person name="Schulz F."/>
            <person name="Andreani J."/>
            <person name="Francis R."/>
            <person name="Boudjemaa H."/>
            <person name="Bou Khalil J.Y."/>
            <person name="Lee J."/>
            <person name="La Scola B."/>
            <person name="Woyke T."/>
        </authorList>
    </citation>
    <scope>NUCLEOTIDE SEQUENCE [LARGE SCALE GENOMIC DNA]</scope>
    <source>
        <strain evidence="5 6">FV1/VV64</strain>
    </source>
</reference>
<dbReference type="GO" id="GO:0043022">
    <property type="term" value="F:ribosome binding"/>
    <property type="evidence" value="ECO:0007669"/>
    <property type="project" value="TreeGrafter"/>
</dbReference>
<dbReference type="InterPro" id="IPR012340">
    <property type="entry name" value="NA-bd_OB-fold"/>
</dbReference>
<dbReference type="PANTHER" id="PTHR10602">
    <property type="entry name" value="EUKARYOTIC TRANSLATION INITIATION FACTOR 2 SUBUNIT 1"/>
    <property type="match status" value="1"/>
</dbReference>
<protein>
    <submittedName>
        <fullName evidence="5">Translation initiation factor 2 alpha subunit</fullName>
    </submittedName>
</protein>
<evidence type="ECO:0000256" key="2">
    <source>
        <dbReference type="ARBA" id="ARBA00022540"/>
    </source>
</evidence>
<dbReference type="EMBL" id="MT418680">
    <property type="protein sequence ID" value="QKF93780.1"/>
    <property type="molecule type" value="Genomic_DNA"/>
</dbReference>
<keyword evidence="6" id="KW-1185">Reference proteome</keyword>
<dbReference type="PROSITE" id="PS50126">
    <property type="entry name" value="S1"/>
    <property type="match status" value="1"/>
</dbReference>
<evidence type="ECO:0000313" key="6">
    <source>
        <dbReference type="Proteomes" id="UP001162001"/>
    </source>
</evidence>
<dbReference type="Gene3D" id="2.40.50.140">
    <property type="entry name" value="Nucleic acid-binding proteins"/>
    <property type="match status" value="1"/>
</dbReference>
<dbReference type="PANTHER" id="PTHR10602:SF0">
    <property type="entry name" value="EUKARYOTIC TRANSLATION INITIATION FACTOR 2 SUBUNIT 1"/>
    <property type="match status" value="1"/>
</dbReference>
<evidence type="ECO:0000313" key="5">
    <source>
        <dbReference type="EMBL" id="QKF93780.1"/>
    </source>
</evidence>
<accession>A0A7D3QWU1</accession>
<feature type="domain" description="S1 motif" evidence="4">
    <location>
        <begin position="15"/>
        <end position="85"/>
    </location>
</feature>
<dbReference type="InterPro" id="IPR011488">
    <property type="entry name" value="TIF_2_asu"/>
</dbReference>
<gene>
    <name evidence="5" type="ORF">Fadolivirus_1_322</name>
</gene>
<evidence type="ECO:0000259" key="4">
    <source>
        <dbReference type="PROSITE" id="PS50126"/>
    </source>
</evidence>
<dbReference type="SUPFAM" id="SSF50249">
    <property type="entry name" value="Nucleic acid-binding proteins"/>
    <property type="match status" value="1"/>
</dbReference>
<dbReference type="InterPro" id="IPR024055">
    <property type="entry name" value="TIF2_asu_C"/>
</dbReference>
<dbReference type="SMART" id="SM00316">
    <property type="entry name" value="S1"/>
    <property type="match status" value="1"/>
</dbReference>
<dbReference type="Pfam" id="PF00575">
    <property type="entry name" value="S1"/>
    <property type="match status" value="1"/>
</dbReference>
<dbReference type="SUPFAM" id="SSF110993">
    <property type="entry name" value="eIF-2-alpha, C-terminal domain"/>
    <property type="match status" value="1"/>
</dbReference>
<organism evidence="5 6">
    <name type="scientific">Fadolivirus FV1/VV64</name>
    <dbReference type="NCBI Taxonomy" id="3070911"/>
    <lineage>
        <taxon>Viruses</taxon>
        <taxon>Varidnaviria</taxon>
        <taxon>Bamfordvirae</taxon>
        <taxon>Nucleocytoviricota</taxon>
        <taxon>Megaviricetes</taxon>
        <taxon>Imitervirales</taxon>
        <taxon>Mimiviridae</taxon>
        <taxon>Klosneuvirinae</taxon>
        <taxon>Fadolivirus</taxon>
        <taxon>Fadolivirus algeromassiliense</taxon>
    </lineage>
</organism>
<sequence length="301" mass="35368">MNIKRFYKNEFPEQDDVVMVKINREDEYGYYADLIEYENLEGFISLSEIVKSKYVKKHILKVGEVLPTVVLKVDTNKKLIDLSKKRMDNKEEPVIMCKYKACTSINKLVNECYIMYLKHCDVSSSDIIHSINDVMTNTVWKLYEQHEDHNYTIIFRDILRNPKIVLTDELFTNDFVDKALNNVTKRVTINNTVMENSLTLHISEENAITKIKEILDITKFKNNSDYKVSVLITSPPNYKVRIEGPSHDQIIEMLKQIKDSIKQKSNAYSCLISFDEPKILCESSYDYKFLGDYDLERFEFK</sequence>
<dbReference type="Gene3D" id="3.30.70.1130">
    <property type="entry name" value="EIF_2_alpha"/>
    <property type="match status" value="1"/>
</dbReference>